<sequence length="74" mass="8330">MVLVCYRSIKLERKRSRGHSVKPRRANNNQVKYEALLAGKKLAGELGAQILTTISNFKLITGQVNGDYQTRDPN</sequence>
<dbReference type="Proteomes" id="UP000257109">
    <property type="component" value="Unassembled WGS sequence"/>
</dbReference>
<dbReference type="EMBL" id="QJKJ01009168">
    <property type="protein sequence ID" value="RDX77446.1"/>
    <property type="molecule type" value="Genomic_DNA"/>
</dbReference>
<accession>A0A371FGP5</accession>
<organism evidence="1 2">
    <name type="scientific">Mucuna pruriens</name>
    <name type="common">Velvet bean</name>
    <name type="synonym">Dolichos pruriens</name>
    <dbReference type="NCBI Taxonomy" id="157652"/>
    <lineage>
        <taxon>Eukaryota</taxon>
        <taxon>Viridiplantae</taxon>
        <taxon>Streptophyta</taxon>
        <taxon>Embryophyta</taxon>
        <taxon>Tracheophyta</taxon>
        <taxon>Spermatophyta</taxon>
        <taxon>Magnoliopsida</taxon>
        <taxon>eudicotyledons</taxon>
        <taxon>Gunneridae</taxon>
        <taxon>Pentapetalae</taxon>
        <taxon>rosids</taxon>
        <taxon>fabids</taxon>
        <taxon>Fabales</taxon>
        <taxon>Fabaceae</taxon>
        <taxon>Papilionoideae</taxon>
        <taxon>50 kb inversion clade</taxon>
        <taxon>NPAAA clade</taxon>
        <taxon>indigoferoid/millettioid clade</taxon>
        <taxon>Phaseoleae</taxon>
        <taxon>Mucuna</taxon>
    </lineage>
</organism>
<evidence type="ECO:0000313" key="2">
    <source>
        <dbReference type="Proteomes" id="UP000257109"/>
    </source>
</evidence>
<dbReference type="OrthoDB" id="1740909at2759"/>
<feature type="non-terminal residue" evidence="1">
    <location>
        <position position="1"/>
    </location>
</feature>
<dbReference type="GO" id="GO:0003676">
    <property type="term" value="F:nucleic acid binding"/>
    <property type="evidence" value="ECO:0007669"/>
    <property type="project" value="InterPro"/>
</dbReference>
<protein>
    <submittedName>
        <fullName evidence="1">Uncharacterized protein</fullName>
    </submittedName>
</protein>
<reference evidence="1" key="1">
    <citation type="submission" date="2018-05" db="EMBL/GenBank/DDBJ databases">
        <title>Draft genome of Mucuna pruriens seed.</title>
        <authorList>
            <person name="Nnadi N.E."/>
            <person name="Vos R."/>
            <person name="Hasami M.H."/>
            <person name="Devisetty U.K."/>
            <person name="Aguiy J.C."/>
        </authorList>
    </citation>
    <scope>NUCLEOTIDE SEQUENCE [LARGE SCALE GENOMIC DNA]</scope>
    <source>
        <strain evidence="1">JCA_2017</strain>
    </source>
</reference>
<keyword evidence="2" id="KW-1185">Reference proteome</keyword>
<dbReference type="Gene3D" id="3.30.420.10">
    <property type="entry name" value="Ribonuclease H-like superfamily/Ribonuclease H"/>
    <property type="match status" value="1"/>
</dbReference>
<name>A0A371FGP5_MUCPR</name>
<proteinExistence type="predicted"/>
<comment type="caution">
    <text evidence="1">The sequence shown here is derived from an EMBL/GenBank/DDBJ whole genome shotgun (WGS) entry which is preliminary data.</text>
</comment>
<gene>
    <name evidence="1" type="ORF">CR513_42435</name>
</gene>
<evidence type="ECO:0000313" key="1">
    <source>
        <dbReference type="EMBL" id="RDX77446.1"/>
    </source>
</evidence>
<dbReference type="AlphaFoldDB" id="A0A371FGP5"/>
<dbReference type="InterPro" id="IPR036397">
    <property type="entry name" value="RNaseH_sf"/>
</dbReference>